<dbReference type="AlphaFoldDB" id="A0A8J5LR08"/>
<keyword evidence="1" id="KW-0175">Coiled coil</keyword>
<evidence type="ECO:0000313" key="4">
    <source>
        <dbReference type="Proteomes" id="UP000734854"/>
    </source>
</evidence>
<dbReference type="PANTHER" id="PTHR36380:SF1">
    <property type="entry name" value="OS01G0755100 PROTEIN"/>
    <property type="match status" value="1"/>
</dbReference>
<comment type="caution">
    <text evidence="3">The sequence shown here is derived from an EMBL/GenBank/DDBJ whole genome shotgun (WGS) entry which is preliminary data.</text>
</comment>
<feature type="compositionally biased region" description="Polar residues" evidence="2">
    <location>
        <begin position="548"/>
        <end position="568"/>
    </location>
</feature>
<proteinExistence type="predicted"/>
<feature type="region of interest" description="Disordered" evidence="2">
    <location>
        <begin position="228"/>
        <end position="276"/>
    </location>
</feature>
<dbReference type="EMBL" id="JACMSC010000004">
    <property type="protein sequence ID" value="KAG6526635.1"/>
    <property type="molecule type" value="Genomic_DNA"/>
</dbReference>
<evidence type="ECO:0000256" key="1">
    <source>
        <dbReference type="SAM" id="Coils"/>
    </source>
</evidence>
<keyword evidence="4" id="KW-1185">Reference proteome</keyword>
<feature type="region of interest" description="Disordered" evidence="2">
    <location>
        <begin position="1"/>
        <end position="25"/>
    </location>
</feature>
<name>A0A8J5LR08_ZINOF</name>
<feature type="compositionally biased region" description="Low complexity" evidence="2">
    <location>
        <begin position="236"/>
        <end position="254"/>
    </location>
</feature>
<organism evidence="3 4">
    <name type="scientific">Zingiber officinale</name>
    <name type="common">Ginger</name>
    <name type="synonym">Amomum zingiber</name>
    <dbReference type="NCBI Taxonomy" id="94328"/>
    <lineage>
        <taxon>Eukaryota</taxon>
        <taxon>Viridiplantae</taxon>
        <taxon>Streptophyta</taxon>
        <taxon>Embryophyta</taxon>
        <taxon>Tracheophyta</taxon>
        <taxon>Spermatophyta</taxon>
        <taxon>Magnoliopsida</taxon>
        <taxon>Liliopsida</taxon>
        <taxon>Zingiberales</taxon>
        <taxon>Zingiberaceae</taxon>
        <taxon>Zingiber</taxon>
    </lineage>
</organism>
<sequence length="667" mass="74149">MAEPERGASTSAPRKRSTPMEDDFGKDFLDVWKSSTSKNSMDYDVETVSQTGKSFFNFDKLDDFDLGGDFGKLSSFQIDMSDLDFPVSLKKTTKGNANETLIGKQDLKKDNFTFMFDFNKLDKFDPTKLDKTEIPSGKCMDDIAPNISEKELHKHDKQLDLKRDSPVISSHGDVILKNKESLSTSTSDQTLGPDPVTELEGEALPWVSKDLSCVNSKCISSLVQDTGAKSHDSFQSRNSSPVKSSNSSFSCPPKSRTRSKDATTLQNHEDDQDEVTGINKTLTGSFQVYDEVVQNSVIAIPQKHTEASCVEVPSSMIPGETTRSNVNSPLQVQDKLHTDEKNHLTKSMTLRIMNENNNMSNSLFNKELKTIGISERNLLLKLPVPSLTNMLPLKRKTLKEPLTEPKILNTFEHVNSSPKRRVTPSDTIKSMTSNILSSAIMSTPKNNSIEVQDSLQKDVKTRSPSLRTLSKPRLTKVNSTISKSAVIKETNMTVETELKLASKSIASSNTTKLAFLDPPLKIKTHKDPYLKASDTSKSMDPSPERKSGLTSPMVQTKENPEGSSNVASLENHGSVEGAPEVQNMDYEPVLIDENGNAEKAEFYSKKLADLSNMLKKKHEEAKELLVRAVVNNNRLLMLNSPMIDEKISFCRFIYLTKHSSIELDSFP</sequence>
<gene>
    <name evidence="3" type="ORF">ZIOFF_016629</name>
</gene>
<protein>
    <submittedName>
        <fullName evidence="3">Uncharacterized protein</fullName>
    </submittedName>
</protein>
<reference evidence="3 4" key="1">
    <citation type="submission" date="2020-08" db="EMBL/GenBank/DDBJ databases">
        <title>Plant Genome Project.</title>
        <authorList>
            <person name="Zhang R.-G."/>
        </authorList>
    </citation>
    <scope>NUCLEOTIDE SEQUENCE [LARGE SCALE GENOMIC DNA]</scope>
    <source>
        <tissue evidence="3">Rhizome</tissue>
    </source>
</reference>
<feature type="coiled-coil region" evidence="1">
    <location>
        <begin position="600"/>
        <end position="627"/>
    </location>
</feature>
<accession>A0A8J5LR08</accession>
<feature type="region of interest" description="Disordered" evidence="2">
    <location>
        <begin position="526"/>
        <end position="571"/>
    </location>
</feature>
<dbReference type="PANTHER" id="PTHR36380">
    <property type="entry name" value="BNAA03G58330D PROTEIN"/>
    <property type="match status" value="1"/>
</dbReference>
<evidence type="ECO:0000313" key="3">
    <source>
        <dbReference type="EMBL" id="KAG6526635.1"/>
    </source>
</evidence>
<evidence type="ECO:0000256" key="2">
    <source>
        <dbReference type="SAM" id="MobiDB-lite"/>
    </source>
</evidence>
<dbReference type="InterPro" id="IPR038777">
    <property type="entry name" value="At4g18490-like"/>
</dbReference>
<dbReference type="Proteomes" id="UP000734854">
    <property type="component" value="Unassembled WGS sequence"/>
</dbReference>